<evidence type="ECO:0000313" key="1">
    <source>
        <dbReference type="EMBL" id="TFK09986.1"/>
    </source>
</evidence>
<keyword evidence="1" id="KW-0675">Receptor</keyword>
<proteinExistence type="predicted"/>
<keyword evidence="2" id="KW-1185">Reference proteome</keyword>
<evidence type="ECO:0000313" key="2">
    <source>
        <dbReference type="Proteomes" id="UP000297703"/>
    </source>
</evidence>
<dbReference type="AlphaFoldDB" id="A0A4D9EIF3"/>
<gene>
    <name evidence="1" type="ORF">DR999_PMT06848</name>
</gene>
<keyword evidence="1" id="KW-0808">Transferase</keyword>
<dbReference type="Proteomes" id="UP000297703">
    <property type="component" value="Unassembled WGS sequence"/>
</dbReference>
<reference evidence="1 2" key="1">
    <citation type="submission" date="2019-04" db="EMBL/GenBank/DDBJ databases">
        <title>Draft genome of the big-headed turtle Platysternon megacephalum.</title>
        <authorList>
            <person name="Gong S."/>
        </authorList>
    </citation>
    <scope>NUCLEOTIDE SEQUENCE [LARGE SCALE GENOMIC DNA]</scope>
    <source>
        <strain evidence="1">DO16091913</strain>
        <tissue evidence="1">Muscle</tissue>
    </source>
</reference>
<reference evidence="1 2" key="2">
    <citation type="submission" date="2019-04" db="EMBL/GenBank/DDBJ databases">
        <title>The genome sequence of big-headed turtle.</title>
        <authorList>
            <person name="Gong S."/>
        </authorList>
    </citation>
    <scope>NUCLEOTIDE SEQUENCE [LARGE SCALE GENOMIC DNA]</scope>
    <source>
        <strain evidence="1">DO16091913</strain>
        <tissue evidence="1">Muscle</tissue>
    </source>
</reference>
<organism evidence="1 2">
    <name type="scientific">Platysternon megacephalum</name>
    <name type="common">big-headed turtle</name>
    <dbReference type="NCBI Taxonomy" id="55544"/>
    <lineage>
        <taxon>Eukaryota</taxon>
        <taxon>Metazoa</taxon>
        <taxon>Chordata</taxon>
        <taxon>Craniata</taxon>
        <taxon>Vertebrata</taxon>
        <taxon>Euteleostomi</taxon>
        <taxon>Archelosauria</taxon>
        <taxon>Testudinata</taxon>
        <taxon>Testudines</taxon>
        <taxon>Cryptodira</taxon>
        <taxon>Durocryptodira</taxon>
        <taxon>Testudinoidea</taxon>
        <taxon>Platysternidae</taxon>
        <taxon>Platysternon</taxon>
    </lineage>
</organism>
<comment type="caution">
    <text evidence="1">The sequence shown here is derived from an EMBL/GenBank/DDBJ whole genome shotgun (WGS) entry which is preliminary data.</text>
</comment>
<keyword evidence="1" id="KW-0418">Kinase</keyword>
<dbReference type="GO" id="GO:0016301">
    <property type="term" value="F:kinase activity"/>
    <property type="evidence" value="ECO:0007669"/>
    <property type="project" value="UniProtKB-KW"/>
</dbReference>
<sequence length="148" mass="15820">MVCQTDRQSGVQLDRGICYDGANSALLSNRTATEGVHELRSEFTAALKASQGAPAVFGVGATSDRAQQAGDGCVAHVLLHSSHGFERSVICTIQTEPVFKMELQFALFFVGIIAFSDSARGKENELYTALEMVCGLCLYICSCSSNTL</sequence>
<dbReference type="EMBL" id="QXTE01000046">
    <property type="protein sequence ID" value="TFK09986.1"/>
    <property type="molecule type" value="Genomic_DNA"/>
</dbReference>
<name>A0A4D9EIF3_9SAUR</name>
<protein>
    <submittedName>
        <fullName evidence="1">Proto-oncogene tyrosine-protein kinase receptor Ret</fullName>
    </submittedName>
</protein>
<accession>A0A4D9EIF3</accession>